<protein>
    <submittedName>
        <fullName evidence="3">Uncharacterized protein</fullName>
    </submittedName>
</protein>
<feature type="region of interest" description="Disordered" evidence="1">
    <location>
        <begin position="169"/>
        <end position="190"/>
    </location>
</feature>
<organism evidence="3 4">
    <name type="scientific">Tribolium castaneum</name>
    <name type="common">Red flour beetle</name>
    <dbReference type="NCBI Taxonomy" id="7070"/>
    <lineage>
        <taxon>Eukaryota</taxon>
        <taxon>Metazoa</taxon>
        <taxon>Ecdysozoa</taxon>
        <taxon>Arthropoda</taxon>
        <taxon>Hexapoda</taxon>
        <taxon>Insecta</taxon>
        <taxon>Pterygota</taxon>
        <taxon>Neoptera</taxon>
        <taxon>Endopterygota</taxon>
        <taxon>Coleoptera</taxon>
        <taxon>Polyphaga</taxon>
        <taxon>Cucujiformia</taxon>
        <taxon>Tenebrionidae</taxon>
        <taxon>Tenebrionidae incertae sedis</taxon>
        <taxon>Tribolium</taxon>
    </lineage>
</organism>
<proteinExistence type="predicted"/>
<keyword evidence="2" id="KW-0732">Signal</keyword>
<feature type="signal peptide" evidence="2">
    <location>
        <begin position="1"/>
        <end position="19"/>
    </location>
</feature>
<evidence type="ECO:0000256" key="2">
    <source>
        <dbReference type="SAM" id="SignalP"/>
    </source>
</evidence>
<accession>D6WST2</accession>
<dbReference type="InParanoid" id="D6WST2"/>
<feature type="chain" id="PRO_5003089797" evidence="2">
    <location>
        <begin position="20"/>
        <end position="190"/>
    </location>
</feature>
<keyword evidence="4" id="KW-1185">Reference proteome</keyword>
<dbReference type="HOGENOM" id="CLU_1429767_0_0_1"/>
<dbReference type="EMBL" id="KQ971352">
    <property type="protein sequence ID" value="EFA06358.1"/>
    <property type="molecule type" value="Genomic_DNA"/>
</dbReference>
<evidence type="ECO:0000313" key="4">
    <source>
        <dbReference type="Proteomes" id="UP000007266"/>
    </source>
</evidence>
<evidence type="ECO:0000313" key="3">
    <source>
        <dbReference type="EMBL" id="EFA06358.1"/>
    </source>
</evidence>
<dbReference type="KEGG" id="tca:662942"/>
<sequence>MKFLTVLVCFTFCLFTVQSEEVDSKKLELVKEIAAKIAPHDNVAKLQNLDNAKKIKIMQDLVNAVRNQAPASGARTRRSAEEKVDVSPLMKMMSAKIATSGKVAVQRDADVEKMKLFEDLAAKIAPQAKSVNVVRSRRASEVSDLEKTSLLNKIALKVDSVGKVASPRVSQQKTSELMKTLGEKVAASKN</sequence>
<evidence type="ECO:0000256" key="1">
    <source>
        <dbReference type="SAM" id="MobiDB-lite"/>
    </source>
</evidence>
<dbReference type="Proteomes" id="UP000007266">
    <property type="component" value="Linkage group 7"/>
</dbReference>
<reference evidence="3 4" key="2">
    <citation type="journal article" date="2010" name="Nucleic Acids Res.">
        <title>BeetleBase in 2010: revisions to provide comprehensive genomic information for Tribolium castaneum.</title>
        <authorList>
            <person name="Kim H.S."/>
            <person name="Murphy T."/>
            <person name="Xia J."/>
            <person name="Caragea D."/>
            <person name="Park Y."/>
            <person name="Beeman R.W."/>
            <person name="Lorenzen M.D."/>
            <person name="Butcher S."/>
            <person name="Manak J.R."/>
            <person name="Brown S.J."/>
        </authorList>
    </citation>
    <scope>GENOME REANNOTATION</scope>
    <source>
        <strain evidence="3 4">Georgia GA2</strain>
    </source>
</reference>
<name>D6WST2_TRICA</name>
<dbReference type="OrthoDB" id="10369121at2759"/>
<reference evidence="3 4" key="1">
    <citation type="journal article" date="2008" name="Nature">
        <title>The genome of the model beetle and pest Tribolium castaneum.</title>
        <authorList>
            <consortium name="Tribolium Genome Sequencing Consortium"/>
            <person name="Richards S."/>
            <person name="Gibbs R.A."/>
            <person name="Weinstock G.M."/>
            <person name="Brown S.J."/>
            <person name="Denell R."/>
            <person name="Beeman R.W."/>
            <person name="Gibbs R."/>
            <person name="Beeman R.W."/>
            <person name="Brown S.J."/>
            <person name="Bucher G."/>
            <person name="Friedrich M."/>
            <person name="Grimmelikhuijzen C.J."/>
            <person name="Klingler M."/>
            <person name="Lorenzen M."/>
            <person name="Richards S."/>
            <person name="Roth S."/>
            <person name="Schroder R."/>
            <person name="Tautz D."/>
            <person name="Zdobnov E.M."/>
            <person name="Muzny D."/>
            <person name="Gibbs R.A."/>
            <person name="Weinstock G.M."/>
            <person name="Attaway T."/>
            <person name="Bell S."/>
            <person name="Buhay C.J."/>
            <person name="Chandrabose M.N."/>
            <person name="Chavez D."/>
            <person name="Clerk-Blankenburg K.P."/>
            <person name="Cree A."/>
            <person name="Dao M."/>
            <person name="Davis C."/>
            <person name="Chacko J."/>
            <person name="Dinh H."/>
            <person name="Dugan-Rocha S."/>
            <person name="Fowler G."/>
            <person name="Garner T.T."/>
            <person name="Garnes J."/>
            <person name="Gnirke A."/>
            <person name="Hawes A."/>
            <person name="Hernandez J."/>
            <person name="Hines S."/>
            <person name="Holder M."/>
            <person name="Hume J."/>
            <person name="Jhangiani S.N."/>
            <person name="Joshi V."/>
            <person name="Khan Z.M."/>
            <person name="Jackson L."/>
            <person name="Kovar C."/>
            <person name="Kowis A."/>
            <person name="Lee S."/>
            <person name="Lewis L.R."/>
            <person name="Margolis J."/>
            <person name="Morgan M."/>
            <person name="Nazareth L.V."/>
            <person name="Nguyen N."/>
            <person name="Okwuonu G."/>
            <person name="Parker D."/>
            <person name="Richards S."/>
            <person name="Ruiz S.J."/>
            <person name="Santibanez J."/>
            <person name="Savard J."/>
            <person name="Scherer S.E."/>
            <person name="Schneider B."/>
            <person name="Sodergren E."/>
            <person name="Tautz D."/>
            <person name="Vattahil S."/>
            <person name="Villasana D."/>
            <person name="White C.S."/>
            <person name="Wright R."/>
            <person name="Park Y."/>
            <person name="Beeman R.W."/>
            <person name="Lord J."/>
            <person name="Oppert B."/>
            <person name="Lorenzen M."/>
            <person name="Brown S."/>
            <person name="Wang L."/>
            <person name="Savard J."/>
            <person name="Tautz D."/>
            <person name="Richards S."/>
            <person name="Weinstock G."/>
            <person name="Gibbs R.A."/>
            <person name="Liu Y."/>
            <person name="Worley K."/>
            <person name="Weinstock G."/>
            <person name="Elsik C.G."/>
            <person name="Reese J.T."/>
            <person name="Elhaik E."/>
            <person name="Landan G."/>
            <person name="Graur D."/>
            <person name="Arensburger P."/>
            <person name="Atkinson P."/>
            <person name="Beeman R.W."/>
            <person name="Beidler J."/>
            <person name="Brown S.J."/>
            <person name="Demuth J.P."/>
            <person name="Drury D.W."/>
            <person name="Du Y.Z."/>
            <person name="Fujiwara H."/>
            <person name="Lorenzen M."/>
            <person name="Maselli V."/>
            <person name="Osanai M."/>
            <person name="Park Y."/>
            <person name="Robertson H.M."/>
            <person name="Tu Z."/>
            <person name="Wang J.J."/>
            <person name="Wang S."/>
            <person name="Richards S."/>
            <person name="Song H."/>
            <person name="Zhang L."/>
            <person name="Sodergren E."/>
            <person name="Werner D."/>
            <person name="Stanke M."/>
            <person name="Morgenstern B."/>
            <person name="Solovyev V."/>
            <person name="Kosarev P."/>
            <person name="Brown G."/>
            <person name="Chen H.C."/>
            <person name="Ermolaeva O."/>
            <person name="Hlavina W."/>
            <person name="Kapustin Y."/>
            <person name="Kiryutin B."/>
            <person name="Kitts P."/>
            <person name="Maglott D."/>
            <person name="Pruitt K."/>
            <person name="Sapojnikov V."/>
            <person name="Souvorov A."/>
            <person name="Mackey A.J."/>
            <person name="Waterhouse R.M."/>
            <person name="Wyder S."/>
            <person name="Zdobnov E.M."/>
            <person name="Zdobnov E.M."/>
            <person name="Wyder S."/>
            <person name="Kriventseva E.V."/>
            <person name="Kadowaki T."/>
            <person name="Bork P."/>
            <person name="Aranda M."/>
            <person name="Bao R."/>
            <person name="Beermann A."/>
            <person name="Berns N."/>
            <person name="Bolognesi R."/>
            <person name="Bonneton F."/>
            <person name="Bopp D."/>
            <person name="Brown S.J."/>
            <person name="Bucher G."/>
            <person name="Butts T."/>
            <person name="Chaumot A."/>
            <person name="Denell R.E."/>
            <person name="Ferrier D.E."/>
            <person name="Friedrich M."/>
            <person name="Gordon C.M."/>
            <person name="Jindra M."/>
            <person name="Klingler M."/>
            <person name="Lan Q."/>
            <person name="Lattorff H.M."/>
            <person name="Laudet V."/>
            <person name="von Levetsow C."/>
            <person name="Liu Z."/>
            <person name="Lutz R."/>
            <person name="Lynch J.A."/>
            <person name="da Fonseca R.N."/>
            <person name="Posnien N."/>
            <person name="Reuter R."/>
            <person name="Roth S."/>
            <person name="Savard J."/>
            <person name="Schinko J.B."/>
            <person name="Schmitt C."/>
            <person name="Schoppmeier M."/>
            <person name="Schroder R."/>
            <person name="Shippy T.D."/>
            <person name="Simonnet F."/>
            <person name="Marques-Souza H."/>
            <person name="Tautz D."/>
            <person name="Tomoyasu Y."/>
            <person name="Trauner J."/>
            <person name="Van der Zee M."/>
            <person name="Vervoort M."/>
            <person name="Wittkopp N."/>
            <person name="Wimmer E.A."/>
            <person name="Yang X."/>
            <person name="Jones A.K."/>
            <person name="Sattelle D.B."/>
            <person name="Ebert P.R."/>
            <person name="Nelson D."/>
            <person name="Scott J.G."/>
            <person name="Beeman R.W."/>
            <person name="Muthukrishnan S."/>
            <person name="Kramer K.J."/>
            <person name="Arakane Y."/>
            <person name="Beeman R.W."/>
            <person name="Zhu Q."/>
            <person name="Hogenkamp D."/>
            <person name="Dixit R."/>
            <person name="Oppert B."/>
            <person name="Jiang H."/>
            <person name="Zou Z."/>
            <person name="Marshall J."/>
            <person name="Elpidina E."/>
            <person name="Vinokurov K."/>
            <person name="Oppert C."/>
            <person name="Zou Z."/>
            <person name="Evans J."/>
            <person name="Lu Z."/>
            <person name="Zhao P."/>
            <person name="Sumathipala N."/>
            <person name="Altincicek B."/>
            <person name="Vilcinskas A."/>
            <person name="Williams M."/>
            <person name="Hultmark D."/>
            <person name="Hetru C."/>
            <person name="Jiang H."/>
            <person name="Grimmelikhuijzen C.J."/>
            <person name="Hauser F."/>
            <person name="Cazzamali G."/>
            <person name="Williamson M."/>
            <person name="Park Y."/>
            <person name="Li B."/>
            <person name="Tanaka Y."/>
            <person name="Predel R."/>
            <person name="Neupert S."/>
            <person name="Schachtner J."/>
            <person name="Verleyen P."/>
            <person name="Raible F."/>
            <person name="Bork P."/>
            <person name="Friedrich M."/>
            <person name="Walden K.K."/>
            <person name="Robertson H.M."/>
            <person name="Angeli S."/>
            <person name="Foret S."/>
            <person name="Bucher G."/>
            <person name="Schuetz S."/>
            <person name="Maleszka R."/>
            <person name="Wimmer E.A."/>
            <person name="Beeman R.W."/>
            <person name="Lorenzen M."/>
            <person name="Tomoyasu Y."/>
            <person name="Miller S.C."/>
            <person name="Grossmann D."/>
            <person name="Bucher G."/>
        </authorList>
    </citation>
    <scope>NUCLEOTIDE SEQUENCE [LARGE SCALE GENOMIC DNA]</scope>
    <source>
        <strain evidence="3 4">Georgia GA2</strain>
    </source>
</reference>
<dbReference type="AlphaFoldDB" id="D6WST2"/>
<gene>
    <name evidence="3" type="primary">AUGUSTUS-3.0.2_09233</name>
    <name evidence="3" type="ORF">TcasGA2_TC009233</name>
</gene>